<dbReference type="InterPro" id="IPR006009">
    <property type="entry name" value="GlcNAc_MurG"/>
</dbReference>
<keyword evidence="1 10" id="KW-1003">Cell membrane</keyword>
<comment type="similarity">
    <text evidence="10">Belongs to the glycosyltransferase 28 family. MurG subfamily.</text>
</comment>
<dbReference type="EC" id="2.4.1.227" evidence="10"/>
<feature type="binding site" evidence="10">
    <location>
        <position position="199"/>
    </location>
    <ligand>
        <name>UDP-N-acetyl-alpha-D-glucosamine</name>
        <dbReference type="ChEBI" id="CHEBI:57705"/>
    </ligand>
</feature>
<evidence type="ECO:0000313" key="13">
    <source>
        <dbReference type="EMBL" id="OHA59468.1"/>
    </source>
</evidence>
<feature type="domain" description="Glycosyltransferase family 28 N-terminal" evidence="11">
    <location>
        <begin position="3"/>
        <end position="146"/>
    </location>
</feature>
<feature type="domain" description="Glycosyl transferase family 28 C-terminal" evidence="12">
    <location>
        <begin position="192"/>
        <end position="358"/>
    </location>
</feature>
<sequence length="375" mass="41756">MRILFTGGGTGGHFYPIIAVAEELRAVVYEEKLVGSKLYFMSDKPYNEKLLLENDIRFVVAAAGKWRRYFSILNFTDLFKIGFGIGQAIWKMFWIYPDVIFSKGGYASVPAVCAGRILGIPIFIHESDSQPGRANLWAGKFAQRIALSYEEAASYFETKKTAVVGNPLRREILNPIPQGAKKFLKLEEDLPIILVLGGSLGSQCINNVLLESLPELLESYQIIHQTGKQNFADVKARTQVILKDNPNSKRYQTFEYLNDLAMRMAAGVADLVVSRAGSAIFEIAHWEIPAIIIPIPETISHDQRSNAFTYARSGGAVVIEENNLSPSVLTLEIKRILTDPRLAAEMQIGAKNFARPEAARLIAKEILDIAIQHEI</sequence>
<dbReference type="GO" id="GO:0050511">
    <property type="term" value="F:undecaprenyldiphospho-muramoylpentapeptide beta-N-acetylglucosaminyltransferase activity"/>
    <property type="evidence" value="ECO:0007669"/>
    <property type="project" value="UniProtKB-UniRule"/>
</dbReference>
<dbReference type="InterPro" id="IPR007235">
    <property type="entry name" value="Glyco_trans_28_C"/>
</dbReference>
<keyword evidence="5 10" id="KW-0133">Cell shape</keyword>
<evidence type="ECO:0000256" key="7">
    <source>
        <dbReference type="ARBA" id="ARBA00023136"/>
    </source>
</evidence>
<comment type="function">
    <text evidence="10">Cell wall formation. Catalyzes the transfer of a GlcNAc subunit on undecaprenyl-pyrophosphoryl-MurNAc-pentapeptide (lipid intermediate I) to form undecaprenyl-pyrophosphoryl-MurNAc-(pentapeptide)GlcNAc (lipid intermediate II).</text>
</comment>
<comment type="pathway">
    <text evidence="10">Cell wall biogenesis; peptidoglycan biosynthesis.</text>
</comment>
<dbReference type="GO" id="GO:0051301">
    <property type="term" value="P:cell division"/>
    <property type="evidence" value="ECO:0007669"/>
    <property type="project" value="UniProtKB-KW"/>
</dbReference>
<evidence type="ECO:0000259" key="11">
    <source>
        <dbReference type="Pfam" id="PF03033"/>
    </source>
</evidence>
<evidence type="ECO:0000256" key="5">
    <source>
        <dbReference type="ARBA" id="ARBA00022960"/>
    </source>
</evidence>
<comment type="caution">
    <text evidence="10">Lacks conserved residue(s) required for the propagation of feature annotation.</text>
</comment>
<dbReference type="AlphaFoldDB" id="A0A1G2QGE1"/>
<evidence type="ECO:0000256" key="10">
    <source>
        <dbReference type="HAMAP-Rule" id="MF_00033"/>
    </source>
</evidence>
<evidence type="ECO:0000256" key="9">
    <source>
        <dbReference type="ARBA" id="ARBA00023316"/>
    </source>
</evidence>
<evidence type="ECO:0000313" key="14">
    <source>
        <dbReference type="Proteomes" id="UP000177838"/>
    </source>
</evidence>
<dbReference type="Pfam" id="PF04101">
    <property type="entry name" value="Glyco_tran_28_C"/>
    <property type="match status" value="1"/>
</dbReference>
<dbReference type="UniPathway" id="UPA00219"/>
<dbReference type="CDD" id="cd03785">
    <property type="entry name" value="GT28_MurG"/>
    <property type="match status" value="1"/>
</dbReference>
<gene>
    <name evidence="10" type="primary">murG</name>
    <name evidence="13" type="ORF">A2589_01230</name>
</gene>
<evidence type="ECO:0000259" key="12">
    <source>
        <dbReference type="Pfam" id="PF04101"/>
    </source>
</evidence>
<protein>
    <recommendedName>
        <fullName evidence="10">UDP-N-acetylglucosamine--N-acetylmuramyl-(pentapeptide) pyrophosphoryl-undecaprenol N-acetylglucosamine transferase</fullName>
        <ecNumber evidence="10">2.4.1.227</ecNumber>
    </recommendedName>
    <alternativeName>
        <fullName evidence="10">Undecaprenyl-PP-MurNAc-pentapeptide-UDPGlcNAc GlcNAc transferase</fullName>
    </alternativeName>
</protein>
<keyword evidence="8 10" id="KW-0131">Cell cycle</keyword>
<dbReference type="STRING" id="1802439.A2589_01230"/>
<feature type="binding site" evidence="10">
    <location>
        <begin position="10"/>
        <end position="12"/>
    </location>
    <ligand>
        <name>UDP-N-acetyl-alpha-D-glucosamine</name>
        <dbReference type="ChEBI" id="CHEBI:57705"/>
    </ligand>
</feature>
<dbReference type="GO" id="GO:0051991">
    <property type="term" value="F:UDP-N-acetyl-D-glucosamine:N-acetylmuramoyl-L-alanyl-D-glutamyl-meso-2,6-diaminopimelyl-D-alanyl-D-alanine-diphosphoundecaprenol 4-beta-N-acetylglucosaminlytransferase activity"/>
    <property type="evidence" value="ECO:0007669"/>
    <property type="project" value="RHEA"/>
</dbReference>
<dbReference type="HAMAP" id="MF_00033">
    <property type="entry name" value="MurG"/>
    <property type="match status" value="1"/>
</dbReference>
<evidence type="ECO:0000256" key="2">
    <source>
        <dbReference type="ARBA" id="ARBA00022618"/>
    </source>
</evidence>
<dbReference type="Gene3D" id="3.40.50.2000">
    <property type="entry name" value="Glycogen Phosphorylase B"/>
    <property type="match status" value="2"/>
</dbReference>
<keyword evidence="2 10" id="KW-0132">Cell division</keyword>
<evidence type="ECO:0000256" key="1">
    <source>
        <dbReference type="ARBA" id="ARBA00022475"/>
    </source>
</evidence>
<evidence type="ECO:0000256" key="3">
    <source>
        <dbReference type="ARBA" id="ARBA00022676"/>
    </source>
</evidence>
<organism evidence="13 14">
    <name type="scientific">Candidatus Vogelbacteria bacterium RIFOXYD1_FULL_46_19</name>
    <dbReference type="NCBI Taxonomy" id="1802439"/>
    <lineage>
        <taxon>Bacteria</taxon>
        <taxon>Candidatus Vogeliibacteriota</taxon>
    </lineage>
</organism>
<keyword evidence="6 10" id="KW-0573">Peptidoglycan synthesis</keyword>
<comment type="caution">
    <text evidence="13">The sequence shown here is derived from an EMBL/GenBank/DDBJ whole genome shotgun (WGS) entry which is preliminary data.</text>
</comment>
<comment type="catalytic activity">
    <reaction evidence="10">
        <text>di-trans,octa-cis-undecaprenyl diphospho-N-acetyl-alpha-D-muramoyl-L-alanyl-D-glutamyl-meso-2,6-diaminopimeloyl-D-alanyl-D-alanine + UDP-N-acetyl-alpha-D-glucosamine = di-trans,octa-cis-undecaprenyl diphospho-[N-acetyl-alpha-D-glucosaminyl-(1-&gt;4)]-N-acetyl-alpha-D-muramoyl-L-alanyl-D-glutamyl-meso-2,6-diaminopimeloyl-D-alanyl-D-alanine + UDP + H(+)</text>
        <dbReference type="Rhea" id="RHEA:31227"/>
        <dbReference type="ChEBI" id="CHEBI:15378"/>
        <dbReference type="ChEBI" id="CHEBI:57705"/>
        <dbReference type="ChEBI" id="CHEBI:58223"/>
        <dbReference type="ChEBI" id="CHEBI:61387"/>
        <dbReference type="ChEBI" id="CHEBI:61388"/>
        <dbReference type="EC" id="2.4.1.227"/>
    </reaction>
</comment>
<proteinExistence type="inferred from homology"/>
<comment type="subcellular location">
    <subcellularLocation>
        <location evidence="10">Cell membrane</location>
        <topology evidence="10">Peripheral membrane protein</topology>
        <orientation evidence="10">Cytoplasmic side</orientation>
    </subcellularLocation>
</comment>
<dbReference type="EMBL" id="MHTK01000006">
    <property type="protein sequence ID" value="OHA59468.1"/>
    <property type="molecule type" value="Genomic_DNA"/>
</dbReference>
<accession>A0A1G2QGE1</accession>
<dbReference type="Proteomes" id="UP000177838">
    <property type="component" value="Unassembled WGS sequence"/>
</dbReference>
<dbReference type="PANTHER" id="PTHR21015:SF27">
    <property type="entry name" value="UDP-N-ACETYLGLUCOSAMINE--N-ACETYLMURAMYL-(PENTAPEPTIDE) PYROPHOSPHORYL-UNDECAPRENOL N-ACETYLGLUCOSAMINE TRANSFERASE"/>
    <property type="match status" value="1"/>
</dbReference>
<dbReference type="GO" id="GO:0071555">
    <property type="term" value="P:cell wall organization"/>
    <property type="evidence" value="ECO:0007669"/>
    <property type="project" value="UniProtKB-KW"/>
</dbReference>
<dbReference type="PANTHER" id="PTHR21015">
    <property type="entry name" value="UDP-N-ACETYLGLUCOSAMINE--N-ACETYLMURAMYL-(PENTAPEPTIDE) PYROPHOSPHORYL-UNDECAPRENOL N-ACETYLGLUCOSAMINE TRANSFERASE 1"/>
    <property type="match status" value="1"/>
</dbReference>
<evidence type="ECO:0000256" key="8">
    <source>
        <dbReference type="ARBA" id="ARBA00023306"/>
    </source>
</evidence>
<keyword evidence="3 10" id="KW-0328">Glycosyltransferase</keyword>
<evidence type="ECO:0000256" key="6">
    <source>
        <dbReference type="ARBA" id="ARBA00022984"/>
    </source>
</evidence>
<dbReference type="InterPro" id="IPR004276">
    <property type="entry name" value="GlycoTrans_28_N"/>
</dbReference>
<keyword evidence="7 10" id="KW-0472">Membrane</keyword>
<dbReference type="GO" id="GO:0008360">
    <property type="term" value="P:regulation of cell shape"/>
    <property type="evidence" value="ECO:0007669"/>
    <property type="project" value="UniProtKB-KW"/>
</dbReference>
<dbReference type="GO" id="GO:0009252">
    <property type="term" value="P:peptidoglycan biosynthetic process"/>
    <property type="evidence" value="ECO:0007669"/>
    <property type="project" value="UniProtKB-UniRule"/>
</dbReference>
<dbReference type="SUPFAM" id="SSF53756">
    <property type="entry name" value="UDP-Glycosyltransferase/glycogen phosphorylase"/>
    <property type="match status" value="1"/>
</dbReference>
<dbReference type="GO" id="GO:0005886">
    <property type="term" value="C:plasma membrane"/>
    <property type="evidence" value="ECO:0007669"/>
    <property type="project" value="UniProtKB-SubCell"/>
</dbReference>
<keyword evidence="9 10" id="KW-0961">Cell wall biogenesis/degradation</keyword>
<dbReference type="GO" id="GO:0005975">
    <property type="term" value="P:carbohydrate metabolic process"/>
    <property type="evidence" value="ECO:0007669"/>
    <property type="project" value="InterPro"/>
</dbReference>
<keyword evidence="4 10" id="KW-0808">Transferase</keyword>
<dbReference type="Pfam" id="PF03033">
    <property type="entry name" value="Glyco_transf_28"/>
    <property type="match status" value="1"/>
</dbReference>
<feature type="binding site" evidence="10">
    <location>
        <position position="303"/>
    </location>
    <ligand>
        <name>UDP-N-acetyl-alpha-D-glucosamine</name>
        <dbReference type="ChEBI" id="CHEBI:57705"/>
    </ligand>
</feature>
<reference evidence="13 14" key="1">
    <citation type="journal article" date="2016" name="Nat. Commun.">
        <title>Thousands of microbial genomes shed light on interconnected biogeochemical processes in an aquifer system.</title>
        <authorList>
            <person name="Anantharaman K."/>
            <person name="Brown C.T."/>
            <person name="Hug L.A."/>
            <person name="Sharon I."/>
            <person name="Castelle C.J."/>
            <person name="Probst A.J."/>
            <person name="Thomas B.C."/>
            <person name="Singh A."/>
            <person name="Wilkins M.J."/>
            <person name="Karaoz U."/>
            <person name="Brodie E.L."/>
            <person name="Williams K.H."/>
            <person name="Hubbard S.S."/>
            <person name="Banfield J.F."/>
        </authorList>
    </citation>
    <scope>NUCLEOTIDE SEQUENCE [LARGE SCALE GENOMIC DNA]</scope>
</reference>
<evidence type="ECO:0000256" key="4">
    <source>
        <dbReference type="ARBA" id="ARBA00022679"/>
    </source>
</evidence>
<name>A0A1G2QGE1_9BACT</name>
<feature type="binding site" evidence="10">
    <location>
        <position position="169"/>
    </location>
    <ligand>
        <name>UDP-N-acetyl-alpha-D-glucosamine</name>
        <dbReference type="ChEBI" id="CHEBI:57705"/>
    </ligand>
</feature>